<protein>
    <submittedName>
        <fullName evidence="1">Uncharacterized protein</fullName>
    </submittedName>
</protein>
<dbReference type="EMBL" id="CP162511">
    <property type="protein sequence ID" value="XDI04602.1"/>
    <property type="molecule type" value="Genomic_DNA"/>
</dbReference>
<name>A0AB39BEK2_9MICO</name>
<evidence type="ECO:0000313" key="1">
    <source>
        <dbReference type="EMBL" id="XDI04602.1"/>
    </source>
</evidence>
<gene>
    <name evidence="1" type="ORF">ABFY20_14850</name>
</gene>
<proteinExistence type="predicted"/>
<dbReference type="AlphaFoldDB" id="A0AB39BEK2"/>
<sequence>MSGFSEQELVAEARAALSAAGEPDGEVLAAGVFGLADLVFAEALGLAAGSVVGSGDGDSGALGAGLGAALGGLAATKAAAEAQGVTVQLLVAVTDDTIHVLNRDTGGRLRTEVASFPRATTRATVEKVGLSRHLTLTDSATGTSIRLHGSTAWISAQAQGDKLVLELLAD</sequence>
<organism evidence="1">
    <name type="scientific">Herbiconiux sp. A18JL235</name>
    <dbReference type="NCBI Taxonomy" id="3152363"/>
    <lineage>
        <taxon>Bacteria</taxon>
        <taxon>Bacillati</taxon>
        <taxon>Actinomycetota</taxon>
        <taxon>Actinomycetes</taxon>
        <taxon>Micrococcales</taxon>
        <taxon>Microbacteriaceae</taxon>
        <taxon>Herbiconiux</taxon>
    </lineage>
</organism>
<reference evidence="1" key="1">
    <citation type="submission" date="2024-05" db="EMBL/GenBank/DDBJ databases">
        <title>Herbiconiux sp. A18JL235.</title>
        <authorList>
            <person name="Zhang G."/>
        </authorList>
    </citation>
    <scope>NUCLEOTIDE SEQUENCE</scope>
    <source>
        <strain evidence="1">A18JL235</strain>
    </source>
</reference>
<accession>A0AB39BEK2</accession>
<dbReference type="RefSeq" id="WP_368497006.1">
    <property type="nucleotide sequence ID" value="NZ_CP162511.1"/>
</dbReference>